<evidence type="ECO:0000313" key="2">
    <source>
        <dbReference type="Proteomes" id="UP000224567"/>
    </source>
</evidence>
<evidence type="ECO:0000313" key="1">
    <source>
        <dbReference type="EMBL" id="PHT53065.1"/>
    </source>
</evidence>
<protein>
    <submittedName>
        <fullName evidence="1">Uncharacterized protein</fullName>
    </submittedName>
</protein>
<dbReference type="Proteomes" id="UP000224567">
    <property type="component" value="Unassembled WGS sequence"/>
</dbReference>
<dbReference type="OrthoDB" id="1275465at2759"/>
<organism evidence="1 2">
    <name type="scientific">Capsicum baccatum</name>
    <name type="common">Peruvian pepper</name>
    <dbReference type="NCBI Taxonomy" id="33114"/>
    <lineage>
        <taxon>Eukaryota</taxon>
        <taxon>Viridiplantae</taxon>
        <taxon>Streptophyta</taxon>
        <taxon>Embryophyta</taxon>
        <taxon>Tracheophyta</taxon>
        <taxon>Spermatophyta</taxon>
        <taxon>Magnoliopsida</taxon>
        <taxon>eudicotyledons</taxon>
        <taxon>Gunneridae</taxon>
        <taxon>Pentapetalae</taxon>
        <taxon>asterids</taxon>
        <taxon>lamiids</taxon>
        <taxon>Solanales</taxon>
        <taxon>Solanaceae</taxon>
        <taxon>Solanoideae</taxon>
        <taxon>Capsiceae</taxon>
        <taxon>Capsicum</taxon>
    </lineage>
</organism>
<gene>
    <name evidence="1" type="ORF">CQW23_07527</name>
</gene>
<comment type="caution">
    <text evidence="1">The sequence shown here is derived from an EMBL/GenBank/DDBJ whole genome shotgun (WGS) entry which is preliminary data.</text>
</comment>
<reference evidence="1 2" key="1">
    <citation type="journal article" date="2017" name="Genome Biol.">
        <title>New reference genome sequences of hot pepper reveal the massive evolution of plant disease-resistance genes by retroduplication.</title>
        <authorList>
            <person name="Kim S."/>
            <person name="Park J."/>
            <person name="Yeom S.I."/>
            <person name="Kim Y.M."/>
            <person name="Seo E."/>
            <person name="Kim K.T."/>
            <person name="Kim M.S."/>
            <person name="Lee J.M."/>
            <person name="Cheong K."/>
            <person name="Shin H.S."/>
            <person name="Kim S.B."/>
            <person name="Han K."/>
            <person name="Lee J."/>
            <person name="Park M."/>
            <person name="Lee H.A."/>
            <person name="Lee H.Y."/>
            <person name="Lee Y."/>
            <person name="Oh S."/>
            <person name="Lee J.H."/>
            <person name="Choi E."/>
            <person name="Choi E."/>
            <person name="Lee S.E."/>
            <person name="Jeon J."/>
            <person name="Kim H."/>
            <person name="Choi G."/>
            <person name="Song H."/>
            <person name="Lee J."/>
            <person name="Lee S.C."/>
            <person name="Kwon J.K."/>
            <person name="Lee H.Y."/>
            <person name="Koo N."/>
            <person name="Hong Y."/>
            <person name="Kim R.W."/>
            <person name="Kang W.H."/>
            <person name="Huh J.H."/>
            <person name="Kang B.C."/>
            <person name="Yang T.J."/>
            <person name="Lee Y.H."/>
            <person name="Bennetzen J.L."/>
            <person name="Choi D."/>
        </authorList>
    </citation>
    <scope>NUCLEOTIDE SEQUENCE [LARGE SCALE GENOMIC DNA]</scope>
    <source>
        <strain evidence="2">cv. PBC81</strain>
    </source>
</reference>
<sequence length="120" mass="13631">MSGIGENIYPLKNLLESFFELTTLYAQAWSTLIDKATKIKKLESYLKAKEHPELVMKERDGKFGELYDAYQSLEKVGKKELAKRANISLATENALNDVENKKQGLEASLLDLVNYKLCLD</sequence>
<reference evidence="2" key="2">
    <citation type="journal article" date="2017" name="J. Anim. Genet.">
        <title>Multiple reference genome sequences of hot pepper reveal the massive evolution of plant disease resistance genes by retroduplication.</title>
        <authorList>
            <person name="Kim S."/>
            <person name="Park J."/>
            <person name="Yeom S.-I."/>
            <person name="Kim Y.-M."/>
            <person name="Seo E."/>
            <person name="Kim K.-T."/>
            <person name="Kim M.-S."/>
            <person name="Lee J.M."/>
            <person name="Cheong K."/>
            <person name="Shin H.-S."/>
            <person name="Kim S.-B."/>
            <person name="Han K."/>
            <person name="Lee J."/>
            <person name="Park M."/>
            <person name="Lee H.-A."/>
            <person name="Lee H.-Y."/>
            <person name="Lee Y."/>
            <person name="Oh S."/>
            <person name="Lee J.H."/>
            <person name="Choi E."/>
            <person name="Choi E."/>
            <person name="Lee S.E."/>
            <person name="Jeon J."/>
            <person name="Kim H."/>
            <person name="Choi G."/>
            <person name="Song H."/>
            <person name="Lee J."/>
            <person name="Lee S.-C."/>
            <person name="Kwon J.-K."/>
            <person name="Lee H.-Y."/>
            <person name="Koo N."/>
            <person name="Hong Y."/>
            <person name="Kim R.W."/>
            <person name="Kang W.-H."/>
            <person name="Huh J.H."/>
            <person name="Kang B.-C."/>
            <person name="Yang T.-J."/>
            <person name="Lee Y.-H."/>
            <person name="Bennetzen J.L."/>
            <person name="Choi D."/>
        </authorList>
    </citation>
    <scope>NUCLEOTIDE SEQUENCE [LARGE SCALE GENOMIC DNA]</scope>
    <source>
        <strain evidence="2">cv. PBC81</strain>
    </source>
</reference>
<keyword evidence="2" id="KW-1185">Reference proteome</keyword>
<name>A0A2G2X6C9_CAPBA</name>
<dbReference type="EMBL" id="MLFT02000003">
    <property type="protein sequence ID" value="PHT53065.1"/>
    <property type="molecule type" value="Genomic_DNA"/>
</dbReference>
<accession>A0A2G2X6C9</accession>
<dbReference type="AlphaFoldDB" id="A0A2G2X6C9"/>
<proteinExistence type="predicted"/>